<organism evidence="2 3">
    <name type="scientific">Streptohalobacillus salinus</name>
    <dbReference type="NCBI Taxonomy" id="621096"/>
    <lineage>
        <taxon>Bacteria</taxon>
        <taxon>Bacillati</taxon>
        <taxon>Bacillota</taxon>
        <taxon>Bacilli</taxon>
        <taxon>Bacillales</taxon>
        <taxon>Bacillaceae</taxon>
        <taxon>Streptohalobacillus</taxon>
    </lineage>
</organism>
<feature type="domain" description="IstB-like ATP-binding" evidence="1">
    <location>
        <begin position="1"/>
        <end position="58"/>
    </location>
</feature>
<keyword evidence="3" id="KW-1185">Reference proteome</keyword>
<protein>
    <submittedName>
        <fullName evidence="2">IstB-like ATP binding protein</fullName>
    </submittedName>
</protein>
<proteinExistence type="predicted"/>
<evidence type="ECO:0000259" key="1">
    <source>
        <dbReference type="Pfam" id="PF01695"/>
    </source>
</evidence>
<dbReference type="InterPro" id="IPR002611">
    <property type="entry name" value="IstB_ATP-bd"/>
</dbReference>
<name>A0A2V3VYR4_9BACI</name>
<dbReference type="AlphaFoldDB" id="A0A2V3VYR4"/>
<dbReference type="GO" id="GO:0005524">
    <property type="term" value="F:ATP binding"/>
    <property type="evidence" value="ECO:0007669"/>
    <property type="project" value="InterPro"/>
</dbReference>
<evidence type="ECO:0000313" key="3">
    <source>
        <dbReference type="Proteomes" id="UP000247922"/>
    </source>
</evidence>
<dbReference type="InterPro" id="IPR027417">
    <property type="entry name" value="P-loop_NTPase"/>
</dbReference>
<accession>A0A2V3VYR4</accession>
<comment type="caution">
    <text evidence="2">The sequence shown here is derived from an EMBL/GenBank/DDBJ whole genome shotgun (WGS) entry which is preliminary data.</text>
</comment>
<reference evidence="2 3" key="1">
    <citation type="submission" date="2018-05" db="EMBL/GenBank/DDBJ databases">
        <title>Genomic Encyclopedia of Type Strains, Phase IV (KMG-IV): sequencing the most valuable type-strain genomes for metagenomic binning, comparative biology and taxonomic classification.</title>
        <authorList>
            <person name="Goeker M."/>
        </authorList>
    </citation>
    <scope>NUCLEOTIDE SEQUENCE [LARGE SCALE GENOMIC DNA]</scope>
    <source>
        <strain evidence="2 3">DSM 22440</strain>
    </source>
</reference>
<evidence type="ECO:0000313" key="2">
    <source>
        <dbReference type="EMBL" id="PXW87163.1"/>
    </source>
</evidence>
<dbReference type="Gene3D" id="3.40.50.300">
    <property type="entry name" value="P-loop containing nucleotide triphosphate hydrolases"/>
    <property type="match status" value="1"/>
</dbReference>
<dbReference type="EMBL" id="QJJR01000017">
    <property type="protein sequence ID" value="PXW87163.1"/>
    <property type="molecule type" value="Genomic_DNA"/>
</dbReference>
<gene>
    <name evidence="2" type="ORF">DES38_1171</name>
</gene>
<dbReference type="Pfam" id="PF01695">
    <property type="entry name" value="IstB_IS21"/>
    <property type="match status" value="1"/>
</dbReference>
<sequence>MIIDEWLLTPLPDEYTLTLFEIIESRLKTASTILCSQTAPEGWYDKLGEALVADAILD</sequence>
<dbReference type="Proteomes" id="UP000247922">
    <property type="component" value="Unassembled WGS sequence"/>
</dbReference>